<evidence type="ECO:0000256" key="1">
    <source>
        <dbReference type="ARBA" id="ARBA00022691"/>
    </source>
</evidence>
<organism evidence="6 7">
    <name type="scientific">Dorea longicatena</name>
    <dbReference type="NCBI Taxonomy" id="88431"/>
    <lineage>
        <taxon>Bacteria</taxon>
        <taxon>Bacillati</taxon>
        <taxon>Bacillota</taxon>
        <taxon>Clostridia</taxon>
        <taxon>Lachnospirales</taxon>
        <taxon>Lachnospiraceae</taxon>
        <taxon>Dorea</taxon>
    </lineage>
</organism>
<evidence type="ECO:0000313" key="6">
    <source>
        <dbReference type="EMBL" id="MZK18062.1"/>
    </source>
</evidence>
<dbReference type="CDD" id="cd01335">
    <property type="entry name" value="Radical_SAM"/>
    <property type="match status" value="1"/>
</dbReference>
<dbReference type="AlphaFoldDB" id="A0A845KN95"/>
<dbReference type="Gene3D" id="3.20.20.70">
    <property type="entry name" value="Aldolase class I"/>
    <property type="match status" value="1"/>
</dbReference>
<dbReference type="SUPFAM" id="SSF102114">
    <property type="entry name" value="Radical SAM enzymes"/>
    <property type="match status" value="1"/>
</dbReference>
<keyword evidence="2" id="KW-0479">Metal-binding</keyword>
<evidence type="ECO:0000256" key="2">
    <source>
        <dbReference type="ARBA" id="ARBA00022723"/>
    </source>
</evidence>
<dbReference type="InterPro" id="IPR058240">
    <property type="entry name" value="rSAM_sf"/>
</dbReference>
<evidence type="ECO:0000313" key="7">
    <source>
        <dbReference type="Proteomes" id="UP000446719"/>
    </source>
</evidence>
<feature type="domain" description="Radical SAM core" evidence="5">
    <location>
        <begin position="9"/>
        <end position="232"/>
    </location>
</feature>
<keyword evidence="1" id="KW-0949">S-adenosyl-L-methionine</keyword>
<keyword evidence="4" id="KW-0411">Iron-sulfur</keyword>
<dbReference type="SFLD" id="SFLDS00029">
    <property type="entry name" value="Radical_SAM"/>
    <property type="match status" value="1"/>
</dbReference>
<reference evidence="6 7" key="1">
    <citation type="journal article" date="2019" name="Nat. Med.">
        <title>A library of human gut bacterial isolates paired with longitudinal multiomics data enables mechanistic microbiome research.</title>
        <authorList>
            <person name="Poyet M."/>
            <person name="Groussin M."/>
            <person name="Gibbons S.M."/>
            <person name="Avila-Pacheco J."/>
            <person name="Jiang X."/>
            <person name="Kearney S.M."/>
            <person name="Perrotta A.R."/>
            <person name="Berdy B."/>
            <person name="Zhao S."/>
            <person name="Lieberman T.D."/>
            <person name="Swanson P.K."/>
            <person name="Smith M."/>
            <person name="Roesemann S."/>
            <person name="Alexander J.E."/>
            <person name="Rich S.A."/>
            <person name="Livny J."/>
            <person name="Vlamakis H."/>
            <person name="Clish C."/>
            <person name="Bullock K."/>
            <person name="Deik A."/>
            <person name="Scott J."/>
            <person name="Pierce K.A."/>
            <person name="Xavier R.J."/>
            <person name="Alm E.J."/>
        </authorList>
    </citation>
    <scope>NUCLEOTIDE SEQUENCE [LARGE SCALE GENOMIC DNA]</scope>
    <source>
        <strain evidence="6 7">BIOML-A7</strain>
    </source>
</reference>
<comment type="caution">
    <text evidence="6">The sequence shown here is derived from an EMBL/GenBank/DDBJ whole genome shotgun (WGS) entry which is preliminary data.</text>
</comment>
<protein>
    <submittedName>
        <fullName evidence="6">His-Xaa-Ser system radical SAM maturase HxsC</fullName>
    </submittedName>
</protein>
<dbReference type="GO" id="GO:0046872">
    <property type="term" value="F:metal ion binding"/>
    <property type="evidence" value="ECO:0007669"/>
    <property type="project" value="UniProtKB-KW"/>
</dbReference>
<dbReference type="NCBIfam" id="TIGR03977">
    <property type="entry name" value="rSAM_pair_HxsC"/>
    <property type="match status" value="1"/>
</dbReference>
<dbReference type="PANTHER" id="PTHR11228:SF7">
    <property type="entry name" value="PQQA PEPTIDE CYCLASE"/>
    <property type="match status" value="1"/>
</dbReference>
<evidence type="ECO:0000259" key="5">
    <source>
        <dbReference type="PROSITE" id="PS51918"/>
    </source>
</evidence>
<dbReference type="RefSeq" id="WP_161159175.1">
    <property type="nucleotide sequence ID" value="NZ_WWSB01000008.1"/>
</dbReference>
<sequence length="297" mass="33823">MIGNGSEGMEEEREIDIFVTNKCNSNCIMCPMSEGSRRKNNPEHIEELKAYIRELPKDVEYINVTGGEPTLAGKDFLEIMHMLKEKFQHSGFQLLTNGRSAADNNFLNAMLKEMPDGIRYAIPLHCSREEVHDSITQVKGSFRQTVCGISNLLKHDAKVEIRIVVSSRNIDYLKDTAKFIVEYFPGVFCVNFVAMEMMGNAAKNREILWVDYAEVFKKAKTAIEILVTSGIDVQLYNFPLCAVEHDYWRLAAKSITEYKIRYMEACDECSVKPICGGFFVSTQKVMHPEVHPVKEVK</sequence>
<dbReference type="InterPro" id="IPR050377">
    <property type="entry name" value="Radical_SAM_PqqE_MftC-like"/>
</dbReference>
<dbReference type="SFLD" id="SFLDG01103">
    <property type="entry name" value="Uncharacterised_Radical_SAM_Su"/>
    <property type="match status" value="1"/>
</dbReference>
<gene>
    <name evidence="6" type="primary">hxsC</name>
    <name evidence="6" type="ORF">GT565_08055</name>
</gene>
<proteinExistence type="predicted"/>
<dbReference type="Pfam" id="PF04055">
    <property type="entry name" value="Radical_SAM"/>
    <property type="match status" value="1"/>
</dbReference>
<dbReference type="EMBL" id="WWSB01000008">
    <property type="protein sequence ID" value="MZK18062.1"/>
    <property type="molecule type" value="Genomic_DNA"/>
</dbReference>
<accession>A0A845KN95</accession>
<dbReference type="SFLD" id="SFLDG01067">
    <property type="entry name" value="SPASM/twitch_domain_containing"/>
    <property type="match status" value="1"/>
</dbReference>
<name>A0A845KN95_9FIRM</name>
<dbReference type="Proteomes" id="UP000446719">
    <property type="component" value="Unassembled WGS sequence"/>
</dbReference>
<dbReference type="GO" id="GO:0003824">
    <property type="term" value="F:catalytic activity"/>
    <property type="evidence" value="ECO:0007669"/>
    <property type="project" value="InterPro"/>
</dbReference>
<dbReference type="PROSITE" id="PS51918">
    <property type="entry name" value="RADICAL_SAM"/>
    <property type="match status" value="1"/>
</dbReference>
<dbReference type="InterPro" id="IPR007197">
    <property type="entry name" value="rSAM"/>
</dbReference>
<dbReference type="InterPro" id="IPR024032">
    <property type="entry name" value="rSAM_paired_HxsC"/>
</dbReference>
<evidence type="ECO:0000256" key="3">
    <source>
        <dbReference type="ARBA" id="ARBA00023004"/>
    </source>
</evidence>
<dbReference type="InterPro" id="IPR013785">
    <property type="entry name" value="Aldolase_TIM"/>
</dbReference>
<keyword evidence="3" id="KW-0408">Iron</keyword>
<evidence type="ECO:0000256" key="4">
    <source>
        <dbReference type="ARBA" id="ARBA00023014"/>
    </source>
</evidence>
<dbReference type="PANTHER" id="PTHR11228">
    <property type="entry name" value="RADICAL SAM DOMAIN PROTEIN"/>
    <property type="match status" value="1"/>
</dbReference>
<dbReference type="GO" id="GO:0051536">
    <property type="term" value="F:iron-sulfur cluster binding"/>
    <property type="evidence" value="ECO:0007669"/>
    <property type="project" value="UniProtKB-KW"/>
</dbReference>